<comment type="caution">
    <text evidence="8">The sequence shown here is derived from an EMBL/GenBank/DDBJ whole genome shotgun (WGS) entry which is preliminary data.</text>
</comment>
<organism evidence="8 9">
    <name type="scientific">Actinomadura logoneensis</name>
    <dbReference type="NCBI Taxonomy" id="2293572"/>
    <lineage>
        <taxon>Bacteria</taxon>
        <taxon>Bacillati</taxon>
        <taxon>Actinomycetota</taxon>
        <taxon>Actinomycetes</taxon>
        <taxon>Streptosporangiales</taxon>
        <taxon>Thermomonosporaceae</taxon>
        <taxon>Actinomadura</taxon>
    </lineage>
</organism>
<evidence type="ECO:0000256" key="4">
    <source>
        <dbReference type="ARBA" id="ARBA00022840"/>
    </source>
</evidence>
<feature type="compositionally biased region" description="Low complexity" evidence="6">
    <location>
        <begin position="337"/>
        <end position="355"/>
    </location>
</feature>
<dbReference type="GO" id="GO:0046677">
    <property type="term" value="P:response to antibiotic"/>
    <property type="evidence" value="ECO:0007669"/>
    <property type="project" value="UniProtKB-KW"/>
</dbReference>
<dbReference type="GO" id="GO:0005886">
    <property type="term" value="C:plasma membrane"/>
    <property type="evidence" value="ECO:0007669"/>
    <property type="project" value="UniProtKB-SubCell"/>
</dbReference>
<keyword evidence="3" id="KW-0547">Nucleotide-binding</keyword>
<evidence type="ECO:0000256" key="3">
    <source>
        <dbReference type="ARBA" id="ARBA00022741"/>
    </source>
</evidence>
<dbReference type="InterPro" id="IPR003593">
    <property type="entry name" value="AAA+_ATPase"/>
</dbReference>
<keyword evidence="4 8" id="KW-0067">ATP-binding</keyword>
<comment type="subcellular location">
    <subcellularLocation>
        <location evidence="1">Cell membrane</location>
        <topology evidence="1">Peripheral membrane protein</topology>
    </subcellularLocation>
</comment>
<dbReference type="SUPFAM" id="SSF52540">
    <property type="entry name" value="P-loop containing nucleoside triphosphate hydrolases"/>
    <property type="match status" value="1"/>
</dbReference>
<dbReference type="EMBL" id="QURH01000916">
    <property type="protein sequence ID" value="RFU37819.1"/>
    <property type="molecule type" value="Genomic_DNA"/>
</dbReference>
<evidence type="ECO:0000256" key="2">
    <source>
        <dbReference type="ARBA" id="ARBA00022448"/>
    </source>
</evidence>
<dbReference type="Pfam" id="PF13732">
    <property type="entry name" value="DrrA1-3_C"/>
    <property type="match status" value="1"/>
</dbReference>
<dbReference type="AlphaFoldDB" id="A0A372JD24"/>
<protein>
    <submittedName>
        <fullName evidence="8">ATP-binding cassette domain-containing protein</fullName>
    </submittedName>
</protein>
<dbReference type="GO" id="GO:0016887">
    <property type="term" value="F:ATP hydrolysis activity"/>
    <property type="evidence" value="ECO:0007669"/>
    <property type="project" value="InterPro"/>
</dbReference>
<evidence type="ECO:0000256" key="6">
    <source>
        <dbReference type="SAM" id="MobiDB-lite"/>
    </source>
</evidence>
<evidence type="ECO:0000256" key="5">
    <source>
        <dbReference type="ARBA" id="ARBA00023251"/>
    </source>
</evidence>
<dbReference type="InterPro" id="IPR025302">
    <property type="entry name" value="DrrA1/2-like_C"/>
</dbReference>
<dbReference type="PANTHER" id="PTHR42711">
    <property type="entry name" value="ABC TRANSPORTER ATP-BINDING PROTEIN"/>
    <property type="match status" value="1"/>
</dbReference>
<dbReference type="InterPro" id="IPR003439">
    <property type="entry name" value="ABC_transporter-like_ATP-bd"/>
</dbReference>
<name>A0A372JD24_9ACTN</name>
<dbReference type="GO" id="GO:0005524">
    <property type="term" value="F:ATP binding"/>
    <property type="evidence" value="ECO:0007669"/>
    <property type="project" value="UniProtKB-KW"/>
</dbReference>
<keyword evidence="9" id="KW-1185">Reference proteome</keyword>
<evidence type="ECO:0000313" key="9">
    <source>
        <dbReference type="Proteomes" id="UP000261811"/>
    </source>
</evidence>
<keyword evidence="5" id="KW-0046">Antibiotic resistance</keyword>
<dbReference type="InterPro" id="IPR050763">
    <property type="entry name" value="ABC_transporter_ATP-binding"/>
</dbReference>
<dbReference type="SMART" id="SM00382">
    <property type="entry name" value="AAA"/>
    <property type="match status" value="1"/>
</dbReference>
<dbReference type="OrthoDB" id="9804819at2"/>
<evidence type="ECO:0000256" key="1">
    <source>
        <dbReference type="ARBA" id="ARBA00004202"/>
    </source>
</evidence>
<dbReference type="PANTHER" id="PTHR42711:SF19">
    <property type="entry name" value="DOXORUBICIN RESISTANCE ATP-BINDING PROTEIN DRRA"/>
    <property type="match status" value="1"/>
</dbReference>
<keyword evidence="2" id="KW-0813">Transport</keyword>
<gene>
    <name evidence="8" type="ORF">DZF91_30910</name>
</gene>
<sequence>MTTDPCAVRAHDLGKTYSVRGVKGGVRALDGLDVTVDRGIVFGLLGPNGAGKSTAVKILTTLTRPDRGAAEIEGVDVLRRPDRVRRLIGVVAQRSGSDPRATTRENLVLQARMHGMSGPAARARTTELLDRFDLSEVADRLVRTLSGGTQRRLDVALGLVHRPAVLFLDEPTTGLDPEARTAMWAEIRRLAGRDGLTVVLTTHYLEEADRLAHRLAIVDRGRVVAGGTPDELKGELRGDAVHLDLPAGTVPAEVRAVLEALPAVREVRVAGGGVSARSDNGPAAVPTVLAALERAGMPAAAVTVARPSLDDVFLRYTGRRYTPGDLPGTPGSPGTPPAATSPVPASGAAAGEGPADQSTPSASREAAR</sequence>
<dbReference type="InterPro" id="IPR027417">
    <property type="entry name" value="P-loop_NTPase"/>
</dbReference>
<dbReference type="Gene3D" id="3.40.50.300">
    <property type="entry name" value="P-loop containing nucleotide triphosphate hydrolases"/>
    <property type="match status" value="1"/>
</dbReference>
<evidence type="ECO:0000259" key="7">
    <source>
        <dbReference type="PROSITE" id="PS50893"/>
    </source>
</evidence>
<proteinExistence type="predicted"/>
<reference evidence="8 9" key="1">
    <citation type="submission" date="2018-08" db="EMBL/GenBank/DDBJ databases">
        <title>Actinomadura jelena sp. nov., a novel Actinomycete isolated from soil in Chad.</title>
        <authorList>
            <person name="Shi L."/>
        </authorList>
    </citation>
    <scope>NUCLEOTIDE SEQUENCE [LARGE SCALE GENOMIC DNA]</scope>
    <source>
        <strain evidence="8 9">NEAU-G17</strain>
    </source>
</reference>
<dbReference type="RefSeq" id="WP_117360611.1">
    <property type="nucleotide sequence ID" value="NZ_QURH01000916.1"/>
</dbReference>
<dbReference type="Proteomes" id="UP000261811">
    <property type="component" value="Unassembled WGS sequence"/>
</dbReference>
<evidence type="ECO:0000313" key="8">
    <source>
        <dbReference type="EMBL" id="RFU37819.1"/>
    </source>
</evidence>
<dbReference type="PROSITE" id="PS50893">
    <property type="entry name" value="ABC_TRANSPORTER_2"/>
    <property type="match status" value="1"/>
</dbReference>
<feature type="domain" description="ABC transporter" evidence="7">
    <location>
        <begin position="8"/>
        <end position="245"/>
    </location>
</feature>
<accession>A0A372JD24</accession>
<feature type="region of interest" description="Disordered" evidence="6">
    <location>
        <begin position="321"/>
        <end position="368"/>
    </location>
</feature>
<dbReference type="Pfam" id="PF00005">
    <property type="entry name" value="ABC_tran"/>
    <property type="match status" value="1"/>
</dbReference>